<dbReference type="CDD" id="cd05008">
    <property type="entry name" value="SIS_GlmS_GlmD_1"/>
    <property type="match status" value="1"/>
</dbReference>
<reference evidence="4 5" key="1">
    <citation type="submission" date="2023-07" db="EMBL/GenBank/DDBJ databases">
        <title>Genomic Encyclopedia of Type Strains, Phase IV (KMG-IV): sequencing the most valuable type-strain genomes for metagenomic binning, comparative biology and taxonomic classification.</title>
        <authorList>
            <person name="Goeker M."/>
        </authorList>
    </citation>
    <scope>NUCLEOTIDE SEQUENCE [LARGE SCALE GENOMIC DNA]</scope>
    <source>
        <strain evidence="4 5">DSM 16784</strain>
    </source>
</reference>
<organism evidence="4 5">
    <name type="scientific">Breznakia pachnodae</name>
    <dbReference type="NCBI Taxonomy" id="265178"/>
    <lineage>
        <taxon>Bacteria</taxon>
        <taxon>Bacillati</taxon>
        <taxon>Bacillota</taxon>
        <taxon>Erysipelotrichia</taxon>
        <taxon>Erysipelotrichales</taxon>
        <taxon>Erysipelotrichaceae</taxon>
        <taxon>Breznakia</taxon>
    </lineage>
</organism>
<protein>
    <submittedName>
        <fullName evidence="4">Glucosamine 6-phosphate synthetase-like amidotransferase/phosphosugar isomerase protein</fullName>
    </submittedName>
</protein>
<dbReference type="CDD" id="cd05009">
    <property type="entry name" value="SIS_GlmS_GlmD_2"/>
    <property type="match status" value="1"/>
</dbReference>
<dbReference type="RefSeq" id="WP_307405817.1">
    <property type="nucleotide sequence ID" value="NZ_JAUSUR010000001.1"/>
</dbReference>
<comment type="caution">
    <text evidence="4">The sequence shown here is derived from an EMBL/GenBank/DDBJ whole genome shotgun (WGS) entry which is preliminary data.</text>
</comment>
<evidence type="ECO:0000259" key="3">
    <source>
        <dbReference type="PROSITE" id="PS51464"/>
    </source>
</evidence>
<name>A0ABU0DZT0_9FIRM</name>
<dbReference type="Gene3D" id="3.40.50.10490">
    <property type="entry name" value="Glucose-6-phosphate isomerase like protein, domain 1"/>
    <property type="match status" value="2"/>
</dbReference>
<keyword evidence="2" id="KW-0472">Membrane</keyword>
<dbReference type="InterPro" id="IPR046348">
    <property type="entry name" value="SIS_dom_sf"/>
</dbReference>
<dbReference type="SUPFAM" id="SSF53697">
    <property type="entry name" value="SIS domain"/>
    <property type="match status" value="1"/>
</dbReference>
<dbReference type="InterPro" id="IPR035490">
    <property type="entry name" value="GlmS/FrlB_SIS"/>
</dbReference>
<gene>
    <name evidence="4" type="ORF">J2S15_000883</name>
</gene>
<feature type="transmembrane region" description="Helical" evidence="2">
    <location>
        <begin position="43"/>
        <end position="62"/>
    </location>
</feature>
<feature type="domain" description="SIS" evidence="3">
    <location>
        <begin position="31"/>
        <end position="178"/>
    </location>
</feature>
<proteinExistence type="predicted"/>
<evidence type="ECO:0000313" key="5">
    <source>
        <dbReference type="Proteomes" id="UP001230220"/>
    </source>
</evidence>
<keyword evidence="5" id="KW-1185">Reference proteome</keyword>
<dbReference type="PANTHER" id="PTHR10937">
    <property type="entry name" value="GLUCOSAMINE--FRUCTOSE-6-PHOSPHATE AMINOTRANSFERASE, ISOMERIZING"/>
    <property type="match status" value="1"/>
</dbReference>
<dbReference type="PANTHER" id="PTHR10937:SF17">
    <property type="entry name" value="GLUCOSAMINE-FRUCTOSE-6-PHOSPHATE AMINOTRANSFERASE"/>
    <property type="match status" value="1"/>
</dbReference>
<dbReference type="InterPro" id="IPR035466">
    <property type="entry name" value="GlmS/AgaS_SIS"/>
</dbReference>
<keyword evidence="2" id="KW-1133">Transmembrane helix</keyword>
<dbReference type="PROSITE" id="PS51464">
    <property type="entry name" value="SIS"/>
    <property type="match status" value="1"/>
</dbReference>
<evidence type="ECO:0000256" key="1">
    <source>
        <dbReference type="ARBA" id="ARBA00022737"/>
    </source>
</evidence>
<keyword evidence="1" id="KW-0677">Repeat</keyword>
<accession>A0ABU0DZT0</accession>
<keyword evidence="2" id="KW-0812">Transmembrane</keyword>
<dbReference type="Proteomes" id="UP001230220">
    <property type="component" value="Unassembled WGS sequence"/>
</dbReference>
<dbReference type="Pfam" id="PF01380">
    <property type="entry name" value="SIS"/>
    <property type="match status" value="1"/>
</dbReference>
<evidence type="ECO:0000313" key="4">
    <source>
        <dbReference type="EMBL" id="MDQ0360152.1"/>
    </source>
</evidence>
<evidence type="ECO:0000256" key="2">
    <source>
        <dbReference type="SAM" id="Phobius"/>
    </source>
</evidence>
<dbReference type="InterPro" id="IPR001347">
    <property type="entry name" value="SIS_dom"/>
</dbReference>
<dbReference type="EMBL" id="JAUSUR010000001">
    <property type="protein sequence ID" value="MDQ0360152.1"/>
    <property type="molecule type" value="Genomic_DNA"/>
</dbReference>
<sequence length="363" mass="41303">MKKPTVLGYMKDQPRALREALKQQDVFVKPFVEKLHDKKIKKVIFFGSGTSYNAAIIAAYYFKQIIGIAAEAQYPTVFENYEKADWSNTLQNDEILFVGISQSGTSISTVNVMKYAKANGYQTIALTEALASEITNHVDSVIHLLCGKEETPPETRGYTVTLLTLYLWVLGVARDWNVYDDDTYQKELQAVQDLCDNYETVVDESEAWYERNKTTIVNSDRIFVIGYGVDYGSVLEGMLKIGEMLRLPTIGFELEEYSHGPTMALSPRQTLFMIGSDDAEWDRMLMFRETFKKYTDRVHLVTCKDSEVDDRDILFSVKTNKYLAPLMYTVPFQFVSAKGAQDIGIDTGVNPFKEPLAHFEDSE</sequence>